<evidence type="ECO:0000256" key="1">
    <source>
        <dbReference type="ARBA" id="ARBA00012493"/>
    </source>
</evidence>
<dbReference type="InterPro" id="IPR001584">
    <property type="entry name" value="Integrase_cat-core"/>
</dbReference>
<feature type="compositionally biased region" description="Basic and acidic residues" evidence="8">
    <location>
        <begin position="354"/>
        <end position="366"/>
    </location>
</feature>
<dbReference type="PANTHER" id="PTHR24559">
    <property type="entry name" value="TRANSPOSON TY3-I GAG-POL POLYPROTEIN"/>
    <property type="match status" value="1"/>
</dbReference>
<dbReference type="InterPro" id="IPR046796">
    <property type="entry name" value="Transposase_32_dom"/>
</dbReference>
<evidence type="ECO:0000259" key="9">
    <source>
        <dbReference type="PROSITE" id="PS50994"/>
    </source>
</evidence>
<dbReference type="InterPro" id="IPR036397">
    <property type="entry name" value="RNaseH_sf"/>
</dbReference>
<feature type="compositionally biased region" description="Basic residues" evidence="8">
    <location>
        <begin position="1657"/>
        <end position="1666"/>
    </location>
</feature>
<dbReference type="Proteomes" id="UP000436088">
    <property type="component" value="Unassembled WGS sequence"/>
</dbReference>
<comment type="caution">
    <text evidence="10">The sequence shown here is derived from an EMBL/GenBank/DDBJ whole genome shotgun (WGS) entry which is preliminary data.</text>
</comment>
<dbReference type="Pfam" id="PF03732">
    <property type="entry name" value="Retrotrans_gag"/>
    <property type="match status" value="1"/>
</dbReference>
<dbReference type="EMBL" id="VEPZ02001110">
    <property type="protein sequence ID" value="KAE8694437.1"/>
    <property type="molecule type" value="Genomic_DNA"/>
</dbReference>
<feature type="region of interest" description="Disordered" evidence="8">
    <location>
        <begin position="1465"/>
        <end position="1485"/>
    </location>
</feature>
<feature type="domain" description="Integrase catalytic" evidence="9">
    <location>
        <begin position="1173"/>
        <end position="1367"/>
    </location>
</feature>
<dbReference type="Pfam" id="PF20167">
    <property type="entry name" value="Transposase_32"/>
    <property type="match status" value="1"/>
</dbReference>
<evidence type="ECO:0000313" key="10">
    <source>
        <dbReference type="EMBL" id="KAE8694437.1"/>
    </source>
</evidence>
<evidence type="ECO:0000256" key="7">
    <source>
        <dbReference type="ARBA" id="ARBA00022918"/>
    </source>
</evidence>
<dbReference type="InterPro" id="IPR043128">
    <property type="entry name" value="Rev_trsase/Diguanyl_cyclase"/>
</dbReference>
<dbReference type="CDD" id="cd01647">
    <property type="entry name" value="RT_LTR"/>
    <property type="match status" value="1"/>
</dbReference>
<dbReference type="Gene3D" id="3.10.10.10">
    <property type="entry name" value="HIV Type 1 Reverse Transcriptase, subunit A, domain 1"/>
    <property type="match status" value="1"/>
</dbReference>
<keyword evidence="11" id="KW-1185">Reference proteome</keyword>
<dbReference type="Gene3D" id="3.30.420.10">
    <property type="entry name" value="Ribonuclease H-like superfamily/Ribonuclease H"/>
    <property type="match status" value="1"/>
</dbReference>
<feature type="compositionally biased region" description="Basic and acidic residues" evidence="8">
    <location>
        <begin position="373"/>
        <end position="398"/>
    </location>
</feature>
<feature type="region of interest" description="Disordered" evidence="8">
    <location>
        <begin position="1"/>
        <end position="23"/>
    </location>
</feature>
<organism evidence="10 11">
    <name type="scientific">Hibiscus syriacus</name>
    <name type="common">Rose of Sharon</name>
    <dbReference type="NCBI Taxonomy" id="106335"/>
    <lineage>
        <taxon>Eukaryota</taxon>
        <taxon>Viridiplantae</taxon>
        <taxon>Streptophyta</taxon>
        <taxon>Embryophyta</taxon>
        <taxon>Tracheophyta</taxon>
        <taxon>Spermatophyta</taxon>
        <taxon>Magnoliopsida</taxon>
        <taxon>eudicotyledons</taxon>
        <taxon>Gunneridae</taxon>
        <taxon>Pentapetalae</taxon>
        <taxon>rosids</taxon>
        <taxon>malvids</taxon>
        <taxon>Malvales</taxon>
        <taxon>Malvaceae</taxon>
        <taxon>Malvoideae</taxon>
        <taxon>Hibiscus</taxon>
    </lineage>
</organism>
<keyword evidence="4" id="KW-0540">Nuclease</keyword>
<evidence type="ECO:0000256" key="5">
    <source>
        <dbReference type="ARBA" id="ARBA00022759"/>
    </source>
</evidence>
<feature type="compositionally biased region" description="Polar residues" evidence="8">
    <location>
        <begin position="399"/>
        <end position="408"/>
    </location>
</feature>
<dbReference type="Gene3D" id="1.10.340.70">
    <property type="match status" value="1"/>
</dbReference>
<dbReference type="GO" id="GO:0003964">
    <property type="term" value="F:RNA-directed DNA polymerase activity"/>
    <property type="evidence" value="ECO:0007669"/>
    <property type="project" value="UniProtKB-KW"/>
</dbReference>
<dbReference type="InterPro" id="IPR012337">
    <property type="entry name" value="RNaseH-like_sf"/>
</dbReference>
<name>A0A6A2ZSK6_HIBSY</name>
<dbReference type="InterPro" id="IPR005162">
    <property type="entry name" value="Retrotrans_gag_dom"/>
</dbReference>
<evidence type="ECO:0000256" key="2">
    <source>
        <dbReference type="ARBA" id="ARBA00022679"/>
    </source>
</evidence>
<evidence type="ECO:0000256" key="4">
    <source>
        <dbReference type="ARBA" id="ARBA00022722"/>
    </source>
</evidence>
<dbReference type="CDD" id="cd00303">
    <property type="entry name" value="retropepsin_like"/>
    <property type="match status" value="1"/>
</dbReference>
<feature type="region of interest" description="Disordered" evidence="8">
    <location>
        <begin position="353"/>
        <end position="408"/>
    </location>
</feature>
<dbReference type="Pfam" id="PF17917">
    <property type="entry name" value="RT_RNaseH"/>
    <property type="match status" value="1"/>
</dbReference>
<protein>
    <recommendedName>
        <fullName evidence="1">RNA-directed DNA polymerase</fullName>
        <ecNumber evidence="1">2.7.7.49</ecNumber>
    </recommendedName>
</protein>
<dbReference type="PANTHER" id="PTHR24559:SF444">
    <property type="entry name" value="REVERSE TRANSCRIPTASE DOMAIN-CONTAINING PROTEIN"/>
    <property type="match status" value="1"/>
</dbReference>
<feature type="region of interest" description="Disordered" evidence="8">
    <location>
        <begin position="1549"/>
        <end position="1592"/>
    </location>
</feature>
<dbReference type="InterPro" id="IPR041588">
    <property type="entry name" value="Integrase_H2C2"/>
</dbReference>
<dbReference type="Pfam" id="PF00078">
    <property type="entry name" value="RVT_1"/>
    <property type="match status" value="1"/>
</dbReference>
<evidence type="ECO:0000313" key="11">
    <source>
        <dbReference type="Proteomes" id="UP000436088"/>
    </source>
</evidence>
<dbReference type="InterPro" id="IPR053134">
    <property type="entry name" value="RNA-dir_DNA_polymerase"/>
</dbReference>
<evidence type="ECO:0000256" key="6">
    <source>
        <dbReference type="ARBA" id="ARBA00022801"/>
    </source>
</evidence>
<dbReference type="GO" id="GO:0004519">
    <property type="term" value="F:endonuclease activity"/>
    <property type="evidence" value="ECO:0007669"/>
    <property type="project" value="UniProtKB-KW"/>
</dbReference>
<evidence type="ECO:0000256" key="3">
    <source>
        <dbReference type="ARBA" id="ARBA00022695"/>
    </source>
</evidence>
<dbReference type="InterPro" id="IPR021109">
    <property type="entry name" value="Peptidase_aspartic_dom_sf"/>
</dbReference>
<gene>
    <name evidence="10" type="ORF">F3Y22_tig00110783pilonHSYRG00231</name>
</gene>
<evidence type="ECO:0000256" key="8">
    <source>
        <dbReference type="SAM" id="MobiDB-lite"/>
    </source>
</evidence>
<dbReference type="EC" id="2.7.7.49" evidence="1"/>
<keyword evidence="7" id="KW-0695">RNA-directed DNA polymerase</keyword>
<dbReference type="PROSITE" id="PS50994">
    <property type="entry name" value="INTEGRASE"/>
    <property type="match status" value="1"/>
</dbReference>
<dbReference type="GO" id="GO:0015074">
    <property type="term" value="P:DNA integration"/>
    <property type="evidence" value="ECO:0007669"/>
    <property type="project" value="InterPro"/>
</dbReference>
<keyword evidence="6" id="KW-0378">Hydrolase</keyword>
<dbReference type="Pfam" id="PF17921">
    <property type="entry name" value="Integrase_H2C2"/>
    <property type="match status" value="1"/>
</dbReference>
<dbReference type="Gene3D" id="3.30.70.270">
    <property type="match status" value="1"/>
</dbReference>
<accession>A0A6A2ZSK6</accession>
<dbReference type="SUPFAM" id="SSF56672">
    <property type="entry name" value="DNA/RNA polymerases"/>
    <property type="match status" value="1"/>
</dbReference>
<proteinExistence type="predicted"/>
<dbReference type="Gene3D" id="2.40.70.10">
    <property type="entry name" value="Acid Proteases"/>
    <property type="match status" value="1"/>
</dbReference>
<keyword evidence="2" id="KW-0808">Transferase</keyword>
<dbReference type="SUPFAM" id="SSF53098">
    <property type="entry name" value="Ribonuclease H-like"/>
    <property type="match status" value="1"/>
</dbReference>
<reference evidence="10" key="1">
    <citation type="submission" date="2019-09" db="EMBL/GenBank/DDBJ databases">
        <title>Draft genome information of white flower Hibiscus syriacus.</title>
        <authorList>
            <person name="Kim Y.-M."/>
        </authorList>
    </citation>
    <scope>NUCLEOTIDE SEQUENCE [LARGE SCALE GENOMIC DNA]</scope>
    <source>
        <strain evidence="10">YM2019G1</strain>
    </source>
</reference>
<feature type="compositionally biased region" description="Polar residues" evidence="8">
    <location>
        <begin position="1668"/>
        <end position="1680"/>
    </location>
</feature>
<dbReference type="GO" id="GO:0003676">
    <property type="term" value="F:nucleic acid binding"/>
    <property type="evidence" value="ECO:0007669"/>
    <property type="project" value="InterPro"/>
</dbReference>
<sequence length="1712" mass="193322">MTRSNPEEPLEPIDHEIANPNAGNAARPRAIRDHLNSILEDLNPGIVAPDIQAAYFELKPVMFNLLNSIGVHKDVLKLKLFPYSMHDRARVWLSGVPAGSMESWTYLCKYFLLRYNPPNMNTQLRNDIASFRQADDESIHECWDRYKALLRKCSNHGFQDWTQVVMFYNGVNAPTRMMLDASANGTLLDKSPAKAFDILDRIATNDYQFPSTRHGFRRKSHGALELDSKDAVSAQLAAITNMLKNLQRPIEVREVKAAHSACLLCQGNHNESDCPTNQESINFVGILIEVTTTPIPIPIILDGVSIQIFHGEIKEPAMPINQLGHLPSDTEVTKPHSKEKCSVLTLRSGTQINVEDKFGGKPKDDSPPTISQADKEVQDEAPKEEDKSEGSSSKEAEGTNRNATATSIRTPSINVPFLEAMEQMPTYAKFLKEIVTKKRKVEQYETIATEKEFCSSLSKLPPKRHDPSNFINPCSIGNKFDGKALCDLGSSVNLMPKSIFVKLGIGNARPTSVILQLADYSHVHPEGRIEDVIVRVDKFVFPVDFLILDCEVDATAPIILGRPFLATGRILIDCERGELTMRVVDQHVTVNIFRSLKYMDDSEECQSIFEVDTTVEKEADQFCQDNFIQLDQNERLFEYLKAEEPNDFSSNEQQASFLKASPGTHFELLNFKEFVPPKPSLQHAPTLELKNLPQRLKYAYLGSNETLPVIISSALTPNQESSLLSVLSQHKKALGWTMTDLKGISQTISMHKILLEECYGNSIEPQRRLNPTMKQVVMKEILKWLDAGVIYPISDNSWVSPVQCGPKKGGMTVVTSEDNELIPTRTVTRWRICMDYRKLNKATKKNHFPLSFIDQMLDRLAGKAFYCFLDGYSGYNQIAIAPKDQEKTIFTCPYGTYAFRRITFGLCNAPVTFQRCMQAIFSNMVEDFLEIFMDDFSVSGDDFKKCLGNLAKVLKRCEEADLVLNWEKCHFMVTEGIVLGHKISEKGIEVDKAKIEKLPPPNSVKESTIRVRSEMPWHIQRAEANIISAPILVPLDWTAPFELMCDASDFTVGVVLGQRRGTKVIVHTNHSAIKYLVNKKDAKPRLIRWILLLQEFELEVIDRKGTENQVAGHLSRLENISECHDIFDIKEEFPDEKILYAMEIPWYADLVIFLVSGVFPYELNSQGHFGGSRTAAKVLQSGFYWPSLFKDAHAFYKACDRCQRTGNISRRHEMPLQNILEIELFDVEAIATPRNDSKTVLKFFHKNIFTRFGVPRAIISDEGTHFDNKLIAKALQKYGVRHKIATAYHPQTNGHDEVSNREVKQILENVVIDDHHASFAQKADNETYQGILEDLCLPDTQLNDQQLRRKIVDRDRLLPLVKLWNHFMKHKLLPTSHNTTVSCQRMLLLHSIISGRPIDVGKIIVEHAHLCLKRQASALVFPNLITALCQKKKVREEMFDEILPGIAGLNKAKIPMLLGYKEAKGKEHEATTSRAAPSPHSRATSNALKQAVHRTQEHVGQLFEKLMVYFAYAKRRDVFLTSALMEFLPHTNFTTPTFPDKLVPLNEDAEASAEVPNPDPTAAQHSSSKDSHRPAKVEEPVDPDPIHDVSPDVDREANRQLAHLPEPAQFVEPLEEEHQEIPPPAVPMEADNPEISQPTESAEESQFEMPRQAPLRISRRRLRKASQHQEPSLPTVQECPSTPPAVPASDSEHSNPAKLRKRTRRATAVPPP</sequence>
<feature type="region of interest" description="Disordered" evidence="8">
    <location>
        <begin position="1614"/>
        <end position="1712"/>
    </location>
</feature>
<dbReference type="InterPro" id="IPR043502">
    <property type="entry name" value="DNA/RNA_pol_sf"/>
</dbReference>
<dbReference type="InterPro" id="IPR000477">
    <property type="entry name" value="RT_dom"/>
</dbReference>
<dbReference type="InterPro" id="IPR041373">
    <property type="entry name" value="RT_RNaseH"/>
</dbReference>
<feature type="compositionally biased region" description="Basic and acidic residues" evidence="8">
    <location>
        <begin position="1567"/>
        <end position="1592"/>
    </location>
</feature>
<keyword evidence="5" id="KW-0255">Endonuclease</keyword>
<dbReference type="GO" id="GO:0016787">
    <property type="term" value="F:hydrolase activity"/>
    <property type="evidence" value="ECO:0007669"/>
    <property type="project" value="UniProtKB-KW"/>
</dbReference>
<keyword evidence="3" id="KW-0548">Nucleotidyltransferase</keyword>